<protein>
    <recommendedName>
        <fullName evidence="8">Carboxylic ester hydrolase</fullName>
        <ecNumber evidence="8">3.1.1.-</ecNumber>
    </recommendedName>
</protein>
<keyword evidence="6" id="KW-0443">Lipid metabolism</keyword>
<dbReference type="GO" id="GO:0005576">
    <property type="term" value="C:extracellular region"/>
    <property type="evidence" value="ECO:0007669"/>
    <property type="project" value="UniProtKB-SubCell"/>
</dbReference>
<dbReference type="FunFam" id="3.40.50.1820:FF:000213">
    <property type="entry name" value="Carboxylic ester hydrolase"/>
    <property type="match status" value="1"/>
</dbReference>
<keyword evidence="3" id="KW-0964">Secreted</keyword>
<keyword evidence="11" id="KW-1185">Reference proteome</keyword>
<dbReference type="PANTHER" id="PTHR43918">
    <property type="entry name" value="ACETYLCHOLINESTERASE"/>
    <property type="match status" value="1"/>
</dbReference>
<dbReference type="Pfam" id="PF00135">
    <property type="entry name" value="COesterase"/>
    <property type="match status" value="1"/>
</dbReference>
<dbReference type="Proteomes" id="UP001303373">
    <property type="component" value="Chromosome 6"/>
</dbReference>
<keyword evidence="5 8" id="KW-0378">Hydrolase</keyword>
<dbReference type="PANTHER" id="PTHR43918:SF4">
    <property type="entry name" value="CARBOXYLIC ESTER HYDROLASE"/>
    <property type="match status" value="1"/>
</dbReference>
<evidence type="ECO:0000313" key="11">
    <source>
        <dbReference type="Proteomes" id="UP001303373"/>
    </source>
</evidence>
<dbReference type="InterPro" id="IPR050654">
    <property type="entry name" value="AChE-related_enzymes"/>
</dbReference>
<evidence type="ECO:0000256" key="5">
    <source>
        <dbReference type="ARBA" id="ARBA00022801"/>
    </source>
</evidence>
<evidence type="ECO:0000256" key="8">
    <source>
        <dbReference type="RuleBase" id="RU361235"/>
    </source>
</evidence>
<dbReference type="GO" id="GO:0006629">
    <property type="term" value="P:lipid metabolic process"/>
    <property type="evidence" value="ECO:0007669"/>
    <property type="project" value="UniProtKB-KW"/>
</dbReference>
<evidence type="ECO:0000259" key="9">
    <source>
        <dbReference type="Pfam" id="PF00135"/>
    </source>
</evidence>
<feature type="chain" id="PRO_5042663106" description="Carboxylic ester hydrolase" evidence="8">
    <location>
        <begin position="17"/>
        <end position="564"/>
    </location>
</feature>
<comment type="similarity">
    <text evidence="2 8">Belongs to the type-B carboxylesterase/lipase family.</text>
</comment>
<evidence type="ECO:0000256" key="1">
    <source>
        <dbReference type="ARBA" id="ARBA00004613"/>
    </source>
</evidence>
<proteinExistence type="inferred from homology"/>
<evidence type="ECO:0000313" key="10">
    <source>
        <dbReference type="EMBL" id="WPH01692.1"/>
    </source>
</evidence>
<dbReference type="AlphaFoldDB" id="A0AAQ3M4H0"/>
<dbReference type="Gene3D" id="3.40.50.1820">
    <property type="entry name" value="alpha/beta hydrolase"/>
    <property type="match status" value="1"/>
</dbReference>
<dbReference type="SUPFAM" id="SSF53474">
    <property type="entry name" value="alpha/beta-Hydrolases"/>
    <property type="match status" value="1"/>
</dbReference>
<feature type="domain" description="Carboxylesterase type B" evidence="9">
    <location>
        <begin position="24"/>
        <end position="536"/>
    </location>
</feature>
<dbReference type="InterPro" id="IPR002018">
    <property type="entry name" value="CarbesteraseB"/>
</dbReference>
<dbReference type="GO" id="GO:0052689">
    <property type="term" value="F:carboxylic ester hydrolase activity"/>
    <property type="evidence" value="ECO:0007669"/>
    <property type="project" value="TreeGrafter"/>
</dbReference>
<evidence type="ECO:0000256" key="4">
    <source>
        <dbReference type="ARBA" id="ARBA00022729"/>
    </source>
</evidence>
<keyword evidence="4 8" id="KW-0732">Signal</keyword>
<dbReference type="InterPro" id="IPR029058">
    <property type="entry name" value="AB_hydrolase_fold"/>
</dbReference>
<organism evidence="10 11">
    <name type="scientific">Acrodontium crateriforme</name>
    <dbReference type="NCBI Taxonomy" id="150365"/>
    <lineage>
        <taxon>Eukaryota</taxon>
        <taxon>Fungi</taxon>
        <taxon>Dikarya</taxon>
        <taxon>Ascomycota</taxon>
        <taxon>Pezizomycotina</taxon>
        <taxon>Dothideomycetes</taxon>
        <taxon>Dothideomycetidae</taxon>
        <taxon>Mycosphaerellales</taxon>
        <taxon>Teratosphaeriaceae</taxon>
        <taxon>Acrodontium</taxon>
    </lineage>
</organism>
<evidence type="ECO:0000256" key="7">
    <source>
        <dbReference type="ARBA" id="ARBA00023180"/>
    </source>
</evidence>
<evidence type="ECO:0000256" key="3">
    <source>
        <dbReference type="ARBA" id="ARBA00022525"/>
    </source>
</evidence>
<comment type="subcellular location">
    <subcellularLocation>
        <location evidence="1">Secreted</location>
    </subcellularLocation>
</comment>
<evidence type="ECO:0000256" key="2">
    <source>
        <dbReference type="ARBA" id="ARBA00005964"/>
    </source>
</evidence>
<dbReference type="InterPro" id="IPR019826">
    <property type="entry name" value="Carboxylesterase_B_AS"/>
</dbReference>
<keyword evidence="7" id="KW-0325">Glycoprotein</keyword>
<accession>A0AAQ3M4H0</accession>
<gene>
    <name evidence="10" type="ORF">R9X50_00454400</name>
</gene>
<name>A0AAQ3M4H0_9PEZI</name>
<sequence>MQYLSILPLLASAVFAAPLQERSAPSVTIANGTVIGSSSGGVDSFKGIPFAQPPVGNLRLRPPQSINKSFGTITATGIPRGCPQMYVSVDNSNLPEAVIGLLADTPLVQTVSDAGEDCLTLNVQRPSTATSSSKLPVVFWIYGGGFEFGSTQLYDGSALIQKSMAMANNVIFVAVNYRVGGFGFLAGNALASEGSTNLGLRDQRLGLQWVAENIAAFGGDPDKVTIWGESAGSISVFDHTIINGGDNTYMGKPLFRAAIMDSGSVVPVDPVTASQANTVFTTVAQYAGCSGNSEATLTCLRNKDYTTLLNAMNSVPGILGPRSLDLSYLPRPDSSDNFFSQSPDVAVTSGKFAKVPIIIGDQEDEGTLFALTLSNLQTNDDVVNYLASYFPGDANAEADVAALMSHYPDEPLLGQPAGSPFRTGIFNNIYPQFKRVAAVLGDITFTLTRRVYLDVVSSQVKAWSYLNTNFYGTPILGTFHATDILTLYFTPALPAAQATMAYYISFITKLDPNTLNPSMTNWPQWDSTGRNIVNFSGLTVTADKDNFREDAYQYLKSKTNVFKV</sequence>
<dbReference type="PROSITE" id="PS00122">
    <property type="entry name" value="CARBOXYLESTERASE_B_1"/>
    <property type="match status" value="1"/>
</dbReference>
<reference evidence="10 11" key="1">
    <citation type="submission" date="2023-11" db="EMBL/GenBank/DDBJ databases">
        <title>An acidophilic fungus is an integral part of prey digestion in a carnivorous sundew plant.</title>
        <authorList>
            <person name="Tsai I.J."/>
        </authorList>
    </citation>
    <scope>NUCLEOTIDE SEQUENCE [LARGE SCALE GENOMIC DNA]</scope>
    <source>
        <strain evidence="10">169a</strain>
    </source>
</reference>
<feature type="signal peptide" evidence="8">
    <location>
        <begin position="1"/>
        <end position="16"/>
    </location>
</feature>
<dbReference type="EC" id="3.1.1.-" evidence="8"/>
<dbReference type="EMBL" id="CP138585">
    <property type="protein sequence ID" value="WPH01692.1"/>
    <property type="molecule type" value="Genomic_DNA"/>
</dbReference>
<evidence type="ECO:0000256" key="6">
    <source>
        <dbReference type="ARBA" id="ARBA00023098"/>
    </source>
</evidence>